<sequence>MDWAVARGLTFSAAKSQAMMTKGDLVPGFTIAFGQEKIVSVETVKYLGLWLDPARHFRVHLEKTEDQT</sequence>
<dbReference type="Proteomes" id="UP000478052">
    <property type="component" value="Unassembled WGS sequence"/>
</dbReference>
<evidence type="ECO:0000313" key="2">
    <source>
        <dbReference type="Proteomes" id="UP000478052"/>
    </source>
</evidence>
<organism evidence="1 2">
    <name type="scientific">Aphis craccivora</name>
    <name type="common">Cowpea aphid</name>
    <dbReference type="NCBI Taxonomy" id="307492"/>
    <lineage>
        <taxon>Eukaryota</taxon>
        <taxon>Metazoa</taxon>
        <taxon>Ecdysozoa</taxon>
        <taxon>Arthropoda</taxon>
        <taxon>Hexapoda</taxon>
        <taxon>Insecta</taxon>
        <taxon>Pterygota</taxon>
        <taxon>Neoptera</taxon>
        <taxon>Paraneoptera</taxon>
        <taxon>Hemiptera</taxon>
        <taxon>Sternorrhyncha</taxon>
        <taxon>Aphidomorpha</taxon>
        <taxon>Aphidoidea</taxon>
        <taxon>Aphididae</taxon>
        <taxon>Aphidini</taxon>
        <taxon>Aphis</taxon>
        <taxon>Aphis</taxon>
    </lineage>
</organism>
<protein>
    <submittedName>
        <fullName evidence="1">Reverse transcriptase domain-containing protein</fullName>
    </submittedName>
</protein>
<keyword evidence="1" id="KW-0695">RNA-directed DNA polymerase</keyword>
<dbReference type="AlphaFoldDB" id="A0A6G0Y0W1"/>
<keyword evidence="2" id="KW-1185">Reference proteome</keyword>
<comment type="caution">
    <text evidence="1">The sequence shown here is derived from an EMBL/GenBank/DDBJ whole genome shotgun (WGS) entry which is preliminary data.</text>
</comment>
<name>A0A6G0Y0W1_APHCR</name>
<accession>A0A6G0Y0W1</accession>
<dbReference type="OrthoDB" id="6627000at2759"/>
<reference evidence="1 2" key="1">
    <citation type="submission" date="2019-08" db="EMBL/GenBank/DDBJ databases">
        <title>Whole genome of Aphis craccivora.</title>
        <authorList>
            <person name="Voronova N.V."/>
            <person name="Shulinski R.S."/>
            <person name="Bandarenka Y.V."/>
            <person name="Zhorov D.G."/>
            <person name="Warner D."/>
        </authorList>
    </citation>
    <scope>NUCLEOTIDE SEQUENCE [LARGE SCALE GENOMIC DNA]</scope>
    <source>
        <strain evidence="1">180601</strain>
        <tissue evidence="1">Whole Body</tissue>
    </source>
</reference>
<keyword evidence="1" id="KW-0808">Transferase</keyword>
<dbReference type="EMBL" id="VUJU01006984">
    <property type="protein sequence ID" value="KAF0747039.1"/>
    <property type="molecule type" value="Genomic_DNA"/>
</dbReference>
<dbReference type="GO" id="GO:0003964">
    <property type="term" value="F:RNA-directed DNA polymerase activity"/>
    <property type="evidence" value="ECO:0007669"/>
    <property type="project" value="UniProtKB-KW"/>
</dbReference>
<evidence type="ECO:0000313" key="1">
    <source>
        <dbReference type="EMBL" id="KAF0747039.1"/>
    </source>
</evidence>
<proteinExistence type="predicted"/>
<keyword evidence="1" id="KW-0548">Nucleotidyltransferase</keyword>
<gene>
    <name evidence="1" type="ORF">FWK35_00027123</name>
</gene>